<dbReference type="CDD" id="cd23837">
    <property type="entry name" value="UBCc_UBE2O"/>
    <property type="match status" value="1"/>
</dbReference>
<dbReference type="EMBL" id="AMQM01003857">
    <property type="status" value="NOT_ANNOTATED_CDS"/>
    <property type="molecule type" value="Genomic_DNA"/>
</dbReference>
<dbReference type="RefSeq" id="XP_009016329.1">
    <property type="nucleotide sequence ID" value="XM_009018081.1"/>
</dbReference>
<dbReference type="HOGENOM" id="CLU_561740_0_0_1"/>
<dbReference type="EnsemblMetazoa" id="HelroT111131">
    <property type="protein sequence ID" value="HelroP111131"/>
    <property type="gene ID" value="HelroG111131"/>
</dbReference>
<dbReference type="InterPro" id="IPR016135">
    <property type="entry name" value="UBQ-conjugating_enzyme/RWD"/>
</dbReference>
<feature type="compositionally biased region" description="Basic and acidic residues" evidence="3">
    <location>
        <begin position="46"/>
        <end position="59"/>
    </location>
</feature>
<feature type="domain" description="UBC core" evidence="4">
    <location>
        <begin position="236"/>
        <end position="397"/>
    </location>
</feature>
<dbReference type="Gene3D" id="3.10.110.10">
    <property type="entry name" value="Ubiquitin Conjugating Enzyme"/>
    <property type="match status" value="1"/>
</dbReference>
<evidence type="ECO:0000256" key="3">
    <source>
        <dbReference type="SAM" id="MobiDB-lite"/>
    </source>
</evidence>
<name>T1EF85_HELRO</name>
<dbReference type="GO" id="GO:0061631">
    <property type="term" value="F:ubiquitin conjugating enzyme activity"/>
    <property type="evidence" value="ECO:0000318"/>
    <property type="project" value="GO_Central"/>
</dbReference>
<dbReference type="AlphaFoldDB" id="T1EF85"/>
<evidence type="ECO:0000256" key="1">
    <source>
        <dbReference type="ARBA" id="ARBA00022679"/>
    </source>
</evidence>
<dbReference type="Proteomes" id="UP000015101">
    <property type="component" value="Unassembled WGS sequence"/>
</dbReference>
<reference evidence="7" key="1">
    <citation type="submission" date="2012-12" db="EMBL/GenBank/DDBJ databases">
        <authorList>
            <person name="Hellsten U."/>
            <person name="Grimwood J."/>
            <person name="Chapman J.A."/>
            <person name="Shapiro H."/>
            <person name="Aerts A."/>
            <person name="Otillar R.P."/>
            <person name="Terry A.Y."/>
            <person name="Boore J.L."/>
            <person name="Simakov O."/>
            <person name="Marletaz F."/>
            <person name="Cho S.-J."/>
            <person name="Edsinger-Gonzales E."/>
            <person name="Havlak P."/>
            <person name="Kuo D.-H."/>
            <person name="Larsson T."/>
            <person name="Lv J."/>
            <person name="Arendt D."/>
            <person name="Savage R."/>
            <person name="Osoegawa K."/>
            <person name="de Jong P."/>
            <person name="Lindberg D.R."/>
            <person name="Seaver E.C."/>
            <person name="Weisblat D.A."/>
            <person name="Putnam N.H."/>
            <person name="Grigoriev I.V."/>
            <person name="Rokhsar D.S."/>
        </authorList>
    </citation>
    <scope>NUCLEOTIDE SEQUENCE</scope>
</reference>
<dbReference type="STRING" id="6412.T1EF85"/>
<reference evidence="6" key="3">
    <citation type="submission" date="2015-06" db="UniProtKB">
        <authorList>
            <consortium name="EnsemblMetazoa"/>
        </authorList>
    </citation>
    <scope>IDENTIFICATION</scope>
</reference>
<gene>
    <name evidence="6" type="primary">20195237</name>
    <name evidence="5" type="ORF">HELRODRAFT_111131</name>
</gene>
<dbReference type="Pfam" id="PF00179">
    <property type="entry name" value="UQ_con"/>
    <property type="match status" value="1"/>
</dbReference>
<dbReference type="GO" id="GO:0005829">
    <property type="term" value="C:cytosol"/>
    <property type="evidence" value="ECO:0007669"/>
    <property type="project" value="GOC"/>
</dbReference>
<organism evidence="6 7">
    <name type="scientific">Helobdella robusta</name>
    <name type="common">Californian leech</name>
    <dbReference type="NCBI Taxonomy" id="6412"/>
    <lineage>
        <taxon>Eukaryota</taxon>
        <taxon>Metazoa</taxon>
        <taxon>Spiralia</taxon>
        <taxon>Lophotrochozoa</taxon>
        <taxon>Annelida</taxon>
        <taxon>Clitellata</taxon>
        <taxon>Hirudinea</taxon>
        <taxon>Rhynchobdellida</taxon>
        <taxon>Glossiphoniidae</taxon>
        <taxon>Helobdella</taxon>
    </lineage>
</organism>
<protein>
    <recommendedName>
        <fullName evidence="4">UBC core domain-containing protein</fullName>
    </recommendedName>
</protein>
<evidence type="ECO:0000256" key="2">
    <source>
        <dbReference type="ARBA" id="ARBA00022786"/>
    </source>
</evidence>
<sequence>MANDKMESERIKDWSFRAIHKAKCLYEMNCKRENTQNDDLSICENENQKSKQENEKLTPEEFADYPKPSSASPPIDVSLKPQPDNTTSSQHKRRVKAYESIKEFQSLLAELLVEFENKEAYYKDLLLKKKDEKTEGTDDVASKMTDGEEDDLSHVNLMKLLLDVDKSSDSFEDAEKEVESIVEDEFFSCPSTDLSPLTPEVNLKIEFNEKGFAMLSSSPDHHHFKSSTHNPSNQKTFLNAVKKEINLLKGSLPLGIFVKGYDSRMDLFSVMIEGPTHTPYEDGLFFFDVQLPSDYPKNPPKFFYVSYCADRLNPNLYEDGKVCVSLLGTWLGKGTEIWNPKESNLLQVLVSIQGLILNHEPYFNEAGYERQKGTQEGQENSRMYNEMVLIKLVQAMTKLLRSPHVAFAEEIYCHFRERSSKLITRFKSWLQDATDDQKPRSVQLETHMPKFPLYPMSKGFLLSLNRSLNEFISLVASKNIYSDTTK</sequence>
<keyword evidence="2" id="KW-0833">Ubl conjugation pathway</keyword>
<dbReference type="GeneID" id="20195237"/>
<evidence type="ECO:0000313" key="6">
    <source>
        <dbReference type="EnsemblMetazoa" id="HelroP111131"/>
    </source>
</evidence>
<dbReference type="PANTHER" id="PTHR46116:SF15">
    <property type="entry name" value="(E3-INDEPENDENT) E2 UBIQUITIN-CONJUGATING ENZYME"/>
    <property type="match status" value="1"/>
</dbReference>
<feature type="region of interest" description="Disordered" evidence="3">
    <location>
        <begin position="36"/>
        <end position="93"/>
    </location>
</feature>
<dbReference type="SMART" id="SM00212">
    <property type="entry name" value="UBCc"/>
    <property type="match status" value="1"/>
</dbReference>
<dbReference type="eggNOG" id="KOG0895">
    <property type="taxonomic scope" value="Eukaryota"/>
</dbReference>
<dbReference type="FunFam" id="3.10.110.10:FF:000265">
    <property type="entry name" value="Ubiquitin-conjugating enzyme, putative"/>
    <property type="match status" value="1"/>
</dbReference>
<dbReference type="PANTHER" id="PTHR46116">
    <property type="entry name" value="(E3-INDEPENDENT) E2 UBIQUITIN-CONJUGATING ENZYME"/>
    <property type="match status" value="1"/>
</dbReference>
<evidence type="ECO:0000313" key="5">
    <source>
        <dbReference type="EMBL" id="ESO05696.1"/>
    </source>
</evidence>
<evidence type="ECO:0000313" key="7">
    <source>
        <dbReference type="Proteomes" id="UP000015101"/>
    </source>
</evidence>
<dbReference type="SUPFAM" id="SSF54495">
    <property type="entry name" value="UBC-like"/>
    <property type="match status" value="1"/>
</dbReference>
<dbReference type="GO" id="GO:0042147">
    <property type="term" value="P:retrograde transport, endosome to Golgi"/>
    <property type="evidence" value="ECO:0000318"/>
    <property type="project" value="GO_Central"/>
</dbReference>
<dbReference type="InParanoid" id="T1EF85"/>
<dbReference type="CTD" id="20195237"/>
<keyword evidence="1" id="KW-0808">Transferase</keyword>
<dbReference type="EMBL" id="KB096325">
    <property type="protein sequence ID" value="ESO05696.1"/>
    <property type="molecule type" value="Genomic_DNA"/>
</dbReference>
<dbReference type="KEGG" id="hro:HELRODRAFT_111131"/>
<evidence type="ECO:0000259" key="4">
    <source>
        <dbReference type="PROSITE" id="PS50127"/>
    </source>
</evidence>
<reference evidence="5 7" key="2">
    <citation type="journal article" date="2013" name="Nature">
        <title>Insights into bilaterian evolution from three spiralian genomes.</title>
        <authorList>
            <person name="Simakov O."/>
            <person name="Marletaz F."/>
            <person name="Cho S.J."/>
            <person name="Edsinger-Gonzales E."/>
            <person name="Havlak P."/>
            <person name="Hellsten U."/>
            <person name="Kuo D.H."/>
            <person name="Larsson T."/>
            <person name="Lv J."/>
            <person name="Arendt D."/>
            <person name="Savage R."/>
            <person name="Osoegawa K."/>
            <person name="de Jong P."/>
            <person name="Grimwood J."/>
            <person name="Chapman J.A."/>
            <person name="Shapiro H."/>
            <person name="Aerts A."/>
            <person name="Otillar R.P."/>
            <person name="Terry A.Y."/>
            <person name="Boore J.L."/>
            <person name="Grigoriev I.V."/>
            <person name="Lindberg D.R."/>
            <person name="Seaver E.C."/>
            <person name="Weisblat D.A."/>
            <person name="Putnam N.H."/>
            <person name="Rokhsar D.S."/>
        </authorList>
    </citation>
    <scope>NUCLEOTIDE SEQUENCE</scope>
</reference>
<accession>T1EF85</accession>
<keyword evidence="7" id="KW-1185">Reference proteome</keyword>
<dbReference type="OrthoDB" id="47801at2759"/>
<dbReference type="PROSITE" id="PS50127">
    <property type="entry name" value="UBC_2"/>
    <property type="match status" value="1"/>
</dbReference>
<proteinExistence type="predicted"/>
<dbReference type="InterPro" id="IPR000608">
    <property type="entry name" value="UBC"/>
</dbReference>